<evidence type="ECO:0000313" key="4">
    <source>
        <dbReference type="Proteomes" id="UP000535406"/>
    </source>
</evidence>
<gene>
    <name evidence="3" type="ORF">HNQ66_004423</name>
</gene>
<reference evidence="3 4" key="1">
    <citation type="submission" date="2020-08" db="EMBL/GenBank/DDBJ databases">
        <title>Genomic Encyclopedia of Type Strains, Phase IV (KMG-IV): sequencing the most valuable type-strain genomes for metagenomic binning, comparative biology and taxonomic classification.</title>
        <authorList>
            <person name="Goeker M."/>
        </authorList>
    </citation>
    <scope>NUCLEOTIDE SEQUENCE [LARGE SCALE GENOMIC DNA]</scope>
    <source>
        <strain evidence="3 4">DSM 21319</strain>
    </source>
</reference>
<comment type="caution">
    <text evidence="3">The sequence shown here is derived from an EMBL/GenBank/DDBJ whole genome shotgun (WGS) entry which is preliminary data.</text>
</comment>
<dbReference type="RefSeq" id="WP_184146806.1">
    <property type="nucleotide sequence ID" value="NZ_JACHIK010000025.1"/>
</dbReference>
<organism evidence="3 4">
    <name type="scientific">Shinella fusca</name>
    <dbReference type="NCBI Taxonomy" id="544480"/>
    <lineage>
        <taxon>Bacteria</taxon>
        <taxon>Pseudomonadati</taxon>
        <taxon>Pseudomonadota</taxon>
        <taxon>Alphaproteobacteria</taxon>
        <taxon>Hyphomicrobiales</taxon>
        <taxon>Rhizobiaceae</taxon>
        <taxon>Shinella</taxon>
    </lineage>
</organism>
<proteinExistence type="predicted"/>
<accession>A0A7W7YZ28</accession>
<protein>
    <recommendedName>
        <fullName evidence="2">Reverse transcriptase domain-containing protein</fullName>
    </recommendedName>
</protein>
<sequence>MSVRTKSERLKRLVGNGFFAPELPPCFISSDMARYRASTLASIDSMPPNGRGDPAHYTFISEPAQFYFPRFGKNDRRHAVPNPIAHLLLSRVLADNFVDLTKSARQSLISLSPLVLDWSGPRALVRPTIDALDDFRINLASRREKYAAADIHAFFHSIYTHAIPWAIHGKTFAKRNRRPIHYGNLIDLLCRNAQDGQTIGLPVGPDTSRLIAEVVASAIDDILQKKLGVGARDASRYIDDYTLSSPADHTGEAMLAAVRQAAAHFELELNNDKSSIHSTALRPAKGWQRAAHAYIPRPAGPAGAVDAGEIEHFLYQLGRLCLAHPDLNIEKFGLQNARSALVAVDSWQPLQFALISAYRRNSSLVSLLVEVCLLRQISHHDVQSDVLIEFIENRLPVLASGNRTGEIIWLLFMAARLRLPLSAAKLKPLYAMENGFVALLVALLDRRGLVNGAIDRRLWDTSLNQDGLRGPMWLYAYEAVGAGLLPGASDAFILSDPYFSLLHSKKIRFLDIDRGYSSVTSVLRGLRQENERLRRLREALQRAEPLDWDDDEAEEDDENPFEGLY</sequence>
<dbReference type="PROSITE" id="PS50878">
    <property type="entry name" value="RT_POL"/>
    <property type="match status" value="1"/>
</dbReference>
<evidence type="ECO:0000256" key="1">
    <source>
        <dbReference type="SAM" id="MobiDB-lite"/>
    </source>
</evidence>
<keyword evidence="4" id="KW-1185">Reference proteome</keyword>
<dbReference type="AlphaFoldDB" id="A0A7W7YZ28"/>
<dbReference type="Proteomes" id="UP000535406">
    <property type="component" value="Unassembled WGS sequence"/>
</dbReference>
<name>A0A7W7YZ28_9HYPH</name>
<dbReference type="EMBL" id="JACHIK010000025">
    <property type="protein sequence ID" value="MBB5044995.1"/>
    <property type="molecule type" value="Genomic_DNA"/>
</dbReference>
<feature type="region of interest" description="Disordered" evidence="1">
    <location>
        <begin position="546"/>
        <end position="565"/>
    </location>
</feature>
<evidence type="ECO:0000259" key="2">
    <source>
        <dbReference type="PROSITE" id="PS50878"/>
    </source>
</evidence>
<feature type="domain" description="Reverse transcriptase" evidence="2">
    <location>
        <begin position="1"/>
        <end position="292"/>
    </location>
</feature>
<evidence type="ECO:0000313" key="3">
    <source>
        <dbReference type="EMBL" id="MBB5044995.1"/>
    </source>
</evidence>
<dbReference type="InterPro" id="IPR000477">
    <property type="entry name" value="RT_dom"/>
</dbReference>
<dbReference type="CDD" id="cd01646">
    <property type="entry name" value="RT_Bac_retron_I"/>
    <property type="match status" value="1"/>
</dbReference>